<dbReference type="SUPFAM" id="SSF47473">
    <property type="entry name" value="EF-hand"/>
    <property type="match status" value="1"/>
</dbReference>
<keyword evidence="10" id="KW-0807">Transducer</keyword>
<dbReference type="CDD" id="cd00275">
    <property type="entry name" value="C2_PLC_like"/>
    <property type="match status" value="1"/>
</dbReference>
<evidence type="ECO:0000256" key="2">
    <source>
        <dbReference type="ARBA" id="ARBA00001913"/>
    </source>
</evidence>
<dbReference type="SUPFAM" id="SSF49562">
    <property type="entry name" value="C2 domain (Calcium/lipid-binding domain, CaLB)"/>
    <property type="match status" value="1"/>
</dbReference>
<name>A0A803KRH8_CHEQI</name>
<reference evidence="14" key="1">
    <citation type="journal article" date="2017" name="Nature">
        <title>The genome of Chenopodium quinoa.</title>
        <authorList>
            <person name="Jarvis D.E."/>
            <person name="Ho Y.S."/>
            <person name="Lightfoot D.J."/>
            <person name="Schmoeckel S.M."/>
            <person name="Li B."/>
            <person name="Borm T.J.A."/>
            <person name="Ohyanagi H."/>
            <person name="Mineta K."/>
            <person name="Michell C.T."/>
            <person name="Saber N."/>
            <person name="Kharbatia N.M."/>
            <person name="Rupper R.R."/>
            <person name="Sharp A.R."/>
            <person name="Dally N."/>
            <person name="Boughton B.A."/>
            <person name="Woo Y.H."/>
            <person name="Gao G."/>
            <person name="Schijlen E.G.W.M."/>
            <person name="Guo X."/>
            <person name="Momin A.A."/>
            <person name="Negrao S."/>
            <person name="Al-Babili S."/>
            <person name="Gehring C."/>
            <person name="Roessner U."/>
            <person name="Jung C."/>
            <person name="Murphy K."/>
            <person name="Arold S.T."/>
            <person name="Gojobori T."/>
            <person name="van der Linden C.G."/>
            <person name="van Loo E.N."/>
            <person name="Jellen E.N."/>
            <person name="Maughan P.J."/>
            <person name="Tester M."/>
        </authorList>
    </citation>
    <scope>NUCLEOTIDE SEQUENCE [LARGE SCALE GENOMIC DNA]</scope>
    <source>
        <strain evidence="14">cv. PI 614886</strain>
    </source>
</reference>
<dbReference type="InterPro" id="IPR001711">
    <property type="entry name" value="PLipase_C_Pinositol-sp_Y"/>
</dbReference>
<comment type="subcellular location">
    <subcellularLocation>
        <location evidence="3">Cell membrane</location>
        <topology evidence="3">Peripheral membrane protein</topology>
    </subcellularLocation>
</comment>
<dbReference type="InterPro" id="IPR015359">
    <property type="entry name" value="PLC_EF-hand-like"/>
</dbReference>
<evidence type="ECO:0000256" key="11">
    <source>
        <dbReference type="RuleBase" id="RU361133"/>
    </source>
</evidence>
<reference evidence="14" key="2">
    <citation type="submission" date="2021-03" db="UniProtKB">
        <authorList>
            <consortium name="EnsemblPlants"/>
        </authorList>
    </citation>
    <scope>IDENTIFICATION</scope>
</reference>
<evidence type="ECO:0000256" key="3">
    <source>
        <dbReference type="ARBA" id="ARBA00004202"/>
    </source>
</evidence>
<dbReference type="Pfam" id="PF00387">
    <property type="entry name" value="PI-PLC-Y"/>
    <property type="match status" value="1"/>
</dbReference>
<dbReference type="GO" id="GO:0006950">
    <property type="term" value="P:response to stress"/>
    <property type="evidence" value="ECO:0007669"/>
    <property type="project" value="UniProtKB-ARBA"/>
</dbReference>
<evidence type="ECO:0000256" key="10">
    <source>
        <dbReference type="ARBA" id="ARBA00023224"/>
    </source>
</evidence>
<dbReference type="Pfam" id="PF09279">
    <property type="entry name" value="EF-hand_like"/>
    <property type="match status" value="1"/>
</dbReference>
<dbReference type="Pfam" id="PF00168">
    <property type="entry name" value="C2"/>
    <property type="match status" value="1"/>
</dbReference>
<evidence type="ECO:0000256" key="9">
    <source>
        <dbReference type="ARBA" id="ARBA00023136"/>
    </source>
</evidence>
<evidence type="ECO:0000259" key="12">
    <source>
        <dbReference type="PROSITE" id="PS50004"/>
    </source>
</evidence>
<keyword evidence="8 11" id="KW-0443">Lipid metabolism</keyword>
<dbReference type="InterPro" id="IPR001192">
    <property type="entry name" value="PI-PLC_fam"/>
</dbReference>
<dbReference type="GO" id="GO:0051209">
    <property type="term" value="P:release of sequestered calcium ion into cytosol"/>
    <property type="evidence" value="ECO:0007669"/>
    <property type="project" value="TreeGrafter"/>
</dbReference>
<feature type="domain" description="C2" evidence="12">
    <location>
        <begin position="403"/>
        <end position="531"/>
    </location>
</feature>
<organism evidence="14 15">
    <name type="scientific">Chenopodium quinoa</name>
    <name type="common">Quinoa</name>
    <dbReference type="NCBI Taxonomy" id="63459"/>
    <lineage>
        <taxon>Eukaryota</taxon>
        <taxon>Viridiplantae</taxon>
        <taxon>Streptophyta</taxon>
        <taxon>Embryophyta</taxon>
        <taxon>Tracheophyta</taxon>
        <taxon>Spermatophyta</taxon>
        <taxon>Magnoliopsida</taxon>
        <taxon>eudicotyledons</taxon>
        <taxon>Gunneridae</taxon>
        <taxon>Pentapetalae</taxon>
        <taxon>Caryophyllales</taxon>
        <taxon>Chenopodiaceae</taxon>
        <taxon>Chenopodioideae</taxon>
        <taxon>Atripliceae</taxon>
        <taxon>Chenopodium</taxon>
    </lineage>
</organism>
<dbReference type="AlphaFoldDB" id="A0A803KRH8"/>
<keyword evidence="5" id="KW-1003">Cell membrane</keyword>
<dbReference type="Gene3D" id="3.20.20.190">
    <property type="entry name" value="Phosphatidylinositol (PI) phosphodiesterase"/>
    <property type="match status" value="1"/>
</dbReference>
<keyword evidence="6 11" id="KW-0378">Hydrolase</keyword>
<dbReference type="InterPro" id="IPR035892">
    <property type="entry name" value="C2_domain_sf"/>
</dbReference>
<dbReference type="EnsemblPlants" id="AUR62001635-RA">
    <property type="protein sequence ID" value="AUR62001635-RA:cds"/>
    <property type="gene ID" value="AUR62001635"/>
</dbReference>
<dbReference type="InterPro" id="IPR000909">
    <property type="entry name" value="PLipase_C_PInositol-sp_X_dom"/>
</dbReference>
<protein>
    <recommendedName>
        <fullName evidence="4 11">Phosphoinositide phospholipase C</fullName>
        <ecNumber evidence="4 11">3.1.4.11</ecNumber>
    </recommendedName>
</protein>
<proteinExistence type="predicted"/>
<dbReference type="InterPro" id="IPR017946">
    <property type="entry name" value="PLC-like_Pdiesterase_TIM-brl"/>
</dbReference>
<dbReference type="PANTHER" id="PTHR10336">
    <property type="entry name" value="PHOSPHOINOSITIDE-SPECIFIC PHOSPHOLIPASE C FAMILY PROTEIN"/>
    <property type="match status" value="1"/>
</dbReference>
<dbReference type="Gene3D" id="2.60.40.150">
    <property type="entry name" value="C2 domain"/>
    <property type="match status" value="1"/>
</dbReference>
<evidence type="ECO:0000313" key="15">
    <source>
        <dbReference type="Proteomes" id="UP000596660"/>
    </source>
</evidence>
<dbReference type="GO" id="GO:0004435">
    <property type="term" value="F:phosphatidylinositol-4,5-bisphosphate phospholipase C activity"/>
    <property type="evidence" value="ECO:0007669"/>
    <property type="project" value="UniProtKB-EC"/>
</dbReference>
<sequence>MFKLRMAEPPPDIVNLFNEYSDKGVMTVEKLHQFLNDYQGEHHTIESAQDIFNSIKHHHVFLRRSLNLDAFFQYLSGDQNPALAHPRVVHQNMNEPLAHYFLYTGHNSYLTGNQLSSKSSIKPIIKALLSGVRVIELDLWPSKNNKNDIQVFHGGTMTSPVKLNKCLEAIRDNAFVASKYPVIITFEDHLTSDLQANMVSDIFGAMLYPGLESGVEFVAFPSPEQLKGKILISTKPPKNSLDSIIQQEHNDINQQEHNDELEDIAIKDNEEECEEEAAAPEYLHLIAIHAIKLKHGDDDGLKKLLNEHTQRVARLSMSEEKLKNAVKTHASDIVKFTQRNLLRVYPKGTRVFSSNYDPLIGWTHGAQMVAFNMQGYGKYLWIMQGMFRANGGCGYVRKPDFLLLSDEPFDPSSIGRPLKIILKIKLYMGYGWHLQFRRTSFDPFSPPDFFTKVAICGVPADIKKCKTRPIEDQWVPMWNQEFEFPLTAPELALLRIEVREHDLDGRHAFGGQTCLPVLELQSGIRAVPLYGKKGEKYDHIKLLMRFQLLPI</sequence>
<keyword evidence="15" id="KW-1185">Reference proteome</keyword>
<dbReference type="SMART" id="SM00239">
    <property type="entry name" value="C2"/>
    <property type="match status" value="1"/>
</dbReference>
<keyword evidence="9" id="KW-0472">Membrane</keyword>
<dbReference type="InterPro" id="IPR000008">
    <property type="entry name" value="C2_dom"/>
</dbReference>
<comment type="cofactor">
    <cofactor evidence="2">
        <name>Ca(2+)</name>
        <dbReference type="ChEBI" id="CHEBI:29108"/>
    </cofactor>
</comment>
<dbReference type="Pfam" id="PF00388">
    <property type="entry name" value="PI-PLC-X"/>
    <property type="match status" value="1"/>
</dbReference>
<dbReference type="Proteomes" id="UP000596660">
    <property type="component" value="Unplaced"/>
</dbReference>
<dbReference type="GO" id="GO:0048015">
    <property type="term" value="P:phosphatidylinositol-mediated signaling"/>
    <property type="evidence" value="ECO:0007669"/>
    <property type="project" value="TreeGrafter"/>
</dbReference>
<dbReference type="OMA" id="HFDAFFR"/>
<evidence type="ECO:0000256" key="8">
    <source>
        <dbReference type="ARBA" id="ARBA00023098"/>
    </source>
</evidence>
<comment type="catalytic activity">
    <reaction evidence="1 11">
        <text>a 1,2-diacyl-sn-glycero-3-phospho-(1D-myo-inositol-4,5-bisphosphate) + H2O = 1D-myo-inositol 1,4,5-trisphosphate + a 1,2-diacyl-sn-glycerol + H(+)</text>
        <dbReference type="Rhea" id="RHEA:33179"/>
        <dbReference type="ChEBI" id="CHEBI:15377"/>
        <dbReference type="ChEBI" id="CHEBI:15378"/>
        <dbReference type="ChEBI" id="CHEBI:17815"/>
        <dbReference type="ChEBI" id="CHEBI:58456"/>
        <dbReference type="ChEBI" id="CHEBI:203600"/>
        <dbReference type="EC" id="3.1.4.11"/>
    </reaction>
</comment>
<dbReference type="Gene3D" id="1.10.238.10">
    <property type="entry name" value="EF-hand"/>
    <property type="match status" value="1"/>
</dbReference>
<dbReference type="PROSITE" id="PS50007">
    <property type="entry name" value="PIPLC_X_DOMAIN"/>
    <property type="match status" value="1"/>
</dbReference>
<evidence type="ECO:0000256" key="6">
    <source>
        <dbReference type="ARBA" id="ARBA00022801"/>
    </source>
</evidence>
<accession>A0A803KRH8</accession>
<dbReference type="InterPro" id="IPR011992">
    <property type="entry name" value="EF-hand-dom_pair"/>
</dbReference>
<evidence type="ECO:0000259" key="13">
    <source>
        <dbReference type="PROSITE" id="PS50008"/>
    </source>
</evidence>
<dbReference type="FunFam" id="2.60.40.150:FF:000060">
    <property type="entry name" value="Phosphoinositide phospholipase C"/>
    <property type="match status" value="1"/>
</dbReference>
<evidence type="ECO:0000313" key="14">
    <source>
        <dbReference type="EnsemblPlants" id="AUR62001635-RA:cds"/>
    </source>
</evidence>
<dbReference type="Gramene" id="AUR62001635-RA">
    <property type="protein sequence ID" value="AUR62001635-RA:cds"/>
    <property type="gene ID" value="AUR62001635"/>
</dbReference>
<dbReference type="GO" id="GO:0005886">
    <property type="term" value="C:plasma membrane"/>
    <property type="evidence" value="ECO:0007669"/>
    <property type="project" value="UniProtKB-SubCell"/>
</dbReference>
<keyword evidence="7 11" id="KW-0442">Lipid degradation</keyword>
<dbReference type="EC" id="3.1.4.11" evidence="4 11"/>
<evidence type="ECO:0000256" key="1">
    <source>
        <dbReference type="ARBA" id="ARBA00001195"/>
    </source>
</evidence>
<evidence type="ECO:0000256" key="7">
    <source>
        <dbReference type="ARBA" id="ARBA00022963"/>
    </source>
</evidence>
<evidence type="ECO:0000256" key="4">
    <source>
        <dbReference type="ARBA" id="ARBA00012368"/>
    </source>
</evidence>
<dbReference type="PROSITE" id="PS50008">
    <property type="entry name" value="PIPLC_Y_DOMAIN"/>
    <property type="match status" value="1"/>
</dbReference>
<dbReference type="PROSITE" id="PS50004">
    <property type="entry name" value="C2"/>
    <property type="match status" value="1"/>
</dbReference>
<evidence type="ECO:0000256" key="5">
    <source>
        <dbReference type="ARBA" id="ARBA00022475"/>
    </source>
</evidence>
<dbReference type="SMART" id="SM00149">
    <property type="entry name" value="PLCYc"/>
    <property type="match status" value="1"/>
</dbReference>
<dbReference type="PRINTS" id="PR00390">
    <property type="entry name" value="PHPHLIPASEC"/>
</dbReference>
<dbReference type="PANTHER" id="PTHR10336:SF105">
    <property type="entry name" value="PHOSPHOINOSITIDE PHOSPHOLIPASE C 1"/>
    <property type="match status" value="1"/>
</dbReference>
<dbReference type="SMART" id="SM00148">
    <property type="entry name" value="PLCXc"/>
    <property type="match status" value="1"/>
</dbReference>
<feature type="domain" description="PI-PLC Y-box" evidence="13">
    <location>
        <begin position="316"/>
        <end position="402"/>
    </location>
</feature>
<dbReference type="GO" id="GO:0016042">
    <property type="term" value="P:lipid catabolic process"/>
    <property type="evidence" value="ECO:0007669"/>
    <property type="project" value="UniProtKB-KW"/>
</dbReference>
<dbReference type="SUPFAM" id="SSF51695">
    <property type="entry name" value="PLC-like phosphodiesterases"/>
    <property type="match status" value="1"/>
</dbReference>